<evidence type="ECO:0000256" key="9">
    <source>
        <dbReference type="ARBA" id="ARBA00050809"/>
    </source>
</evidence>
<dbReference type="PROSITE" id="PS00653">
    <property type="entry name" value="GLYCOSYL_HYDROL_F1_2"/>
    <property type="match status" value="1"/>
</dbReference>
<dbReference type="PROSITE" id="PS00572">
    <property type="entry name" value="GLYCOSYL_HYDROL_F1_1"/>
    <property type="match status" value="1"/>
</dbReference>
<evidence type="ECO:0000256" key="19">
    <source>
        <dbReference type="RuleBase" id="RU004468"/>
    </source>
</evidence>
<evidence type="ECO:0000256" key="10">
    <source>
        <dbReference type="ARBA" id="ARBA00051414"/>
    </source>
</evidence>
<reference evidence="21" key="2">
    <citation type="submission" date="2020-05" db="UniProtKB">
        <authorList>
            <consortium name="EnsemblMetazoa"/>
        </authorList>
    </citation>
    <scope>IDENTIFICATION</scope>
    <source>
        <strain evidence="21">FAR1</strain>
    </source>
</reference>
<dbReference type="EnsemblMetazoa" id="AFAF013907-RA">
    <property type="protein sequence ID" value="AFAF013907-PA"/>
    <property type="gene ID" value="AFAF013907"/>
</dbReference>
<comment type="catalytic activity">
    <reaction evidence="9">
        <text>beta-D-galactosyl-(1&lt;-&gt;1')-N-octadecanoylsphing-4-enine + H2O = N-octadecanoylsphing-4-enine + D-galactose</text>
        <dbReference type="Rhea" id="RHEA:59292"/>
        <dbReference type="ChEBI" id="CHEBI:4139"/>
        <dbReference type="ChEBI" id="CHEBI:15377"/>
        <dbReference type="ChEBI" id="CHEBI:72961"/>
        <dbReference type="ChEBI" id="CHEBI:84720"/>
    </reaction>
    <physiologicalReaction direction="left-to-right" evidence="9">
        <dbReference type="Rhea" id="RHEA:59293"/>
    </physiologicalReaction>
</comment>
<evidence type="ECO:0000256" key="4">
    <source>
        <dbReference type="ARBA" id="ARBA00022729"/>
    </source>
</evidence>
<dbReference type="InterPro" id="IPR017853">
    <property type="entry name" value="GH"/>
</dbReference>
<evidence type="ECO:0000256" key="7">
    <source>
        <dbReference type="ARBA" id="ARBA00033698"/>
    </source>
</evidence>
<feature type="active site" description="Nucleophile" evidence="18">
    <location>
        <position position="410"/>
    </location>
</feature>
<accession>A0A182QNT7</accession>
<dbReference type="EC" id="3.2.1.46" evidence="2"/>
<evidence type="ECO:0000256" key="14">
    <source>
        <dbReference type="ARBA" id="ARBA00068094"/>
    </source>
</evidence>
<dbReference type="AlphaFoldDB" id="A0A182QNT7"/>
<comment type="catalytic activity">
    <reaction evidence="10">
        <text>a beta-D-xylosyl-(1&lt;-&gt;1')-N-acylsphing-4-enine + cholesterol = cholesteryl 3-beta-D-xyloside + an N-acylsphing-4-enine</text>
        <dbReference type="Rhea" id="RHEA:70239"/>
        <dbReference type="ChEBI" id="CHEBI:16113"/>
        <dbReference type="ChEBI" id="CHEBI:52639"/>
        <dbReference type="ChEBI" id="CHEBI:189067"/>
        <dbReference type="ChEBI" id="CHEBI:189068"/>
    </reaction>
    <physiologicalReaction direction="left-to-right" evidence="10">
        <dbReference type="Rhea" id="RHEA:70240"/>
    </physiologicalReaction>
    <physiologicalReaction direction="right-to-left" evidence="10">
        <dbReference type="Rhea" id="RHEA:70241"/>
    </physiologicalReaction>
</comment>
<dbReference type="Pfam" id="PF00232">
    <property type="entry name" value="Glyco_hydro_1"/>
    <property type="match status" value="1"/>
</dbReference>
<dbReference type="Gene3D" id="3.20.20.80">
    <property type="entry name" value="Glycosidases"/>
    <property type="match status" value="1"/>
</dbReference>
<keyword evidence="22" id="KW-1185">Reference proteome</keyword>
<comment type="catalytic activity">
    <reaction evidence="8">
        <text>beta-D-galactosyl-(1&lt;-&gt;1)-sphing-4-enine + H2O = sphing-4-enine + D-galactose</text>
        <dbReference type="Rhea" id="RHEA:43908"/>
        <dbReference type="ChEBI" id="CHEBI:4139"/>
        <dbReference type="ChEBI" id="CHEBI:15377"/>
        <dbReference type="ChEBI" id="CHEBI:57756"/>
        <dbReference type="ChEBI" id="CHEBI:57934"/>
    </reaction>
    <physiologicalReaction direction="left-to-right" evidence="8">
        <dbReference type="Rhea" id="RHEA:43909"/>
    </physiologicalReaction>
</comment>
<comment type="catalytic activity">
    <reaction evidence="11">
        <text>beta-D-glucosyl-(1&lt;-&gt;1)-N-octadecanoylsphing-4-enine + H2O = N-octadecanoylsphing-4-enine + D-glucose</text>
        <dbReference type="Rhea" id="RHEA:59284"/>
        <dbReference type="ChEBI" id="CHEBI:4167"/>
        <dbReference type="ChEBI" id="CHEBI:15377"/>
        <dbReference type="ChEBI" id="CHEBI:72961"/>
        <dbReference type="ChEBI" id="CHEBI:84719"/>
    </reaction>
    <physiologicalReaction direction="left-to-right" evidence="11">
        <dbReference type="Rhea" id="RHEA:59285"/>
    </physiologicalReaction>
</comment>
<dbReference type="FunFam" id="3.20.20.80:FF:000011">
    <property type="entry name" value="Cytosolic beta-glucosidase"/>
    <property type="match status" value="1"/>
</dbReference>
<evidence type="ECO:0000256" key="18">
    <source>
        <dbReference type="PROSITE-ProRule" id="PRU10055"/>
    </source>
</evidence>
<dbReference type="PANTHER" id="PTHR10353:SF36">
    <property type="entry name" value="LP05116P"/>
    <property type="match status" value="1"/>
</dbReference>
<dbReference type="SUPFAM" id="SSF51445">
    <property type="entry name" value="(Trans)glycosidases"/>
    <property type="match status" value="1"/>
</dbReference>
<keyword evidence="5 19" id="KW-0378">Hydrolase</keyword>
<evidence type="ECO:0000256" key="17">
    <source>
        <dbReference type="ARBA" id="ARBA00083229"/>
    </source>
</evidence>
<dbReference type="GO" id="GO:0016052">
    <property type="term" value="P:carbohydrate catabolic process"/>
    <property type="evidence" value="ECO:0007669"/>
    <property type="project" value="UniProtKB-ARBA"/>
</dbReference>
<sequence>MRADWSALLEGGFIVLLLVTIAASDEVTPRRFPDGFQFGVGTSAYQIEGGWNEDGKGESIWDRLTHTSPGKVADGSSGDVACDSYHQWKRDVEMVKELGVDYYRFSISWPRIMPTGISNEISELGIAYYGKLIDELLKNNITPMVTLYHWDLPQRLQEMGGWLNPQIVPYFVEYARTVFARYGDRVRLWTTINEPWHICENAYGRDDMAPGYDFPGVPAYLCGHNLLRAHAEAVQLYRTSFAGVQRGRIGISLDARWPEPERLTSPDDLEASEWQLQFHLGWFAHPIFSATGDYPPLMRNRVGNLSLDQGFPQSRLPTFTARELNLLRGSSDFFALNTYTTSLVRKNDERNTAGYAVPSYQHDMGVVESADPDWPEAEETSWIKIVPFGMHKLLNWIKDNYNSPVIYITENGIGSGPGTKDLQRVEYFNSYLNAVLDAIEDGCDVRLYIAWSLMDNFEWRDGYTQKFGLYYVDFDDPQRTRYGKMSSKVFRNIAKTRTIDLSYRPEPDVLLPANGSVGLSLPGFFMVGFATLAANVMRRAGAQAFL</sequence>
<protein>
    <recommendedName>
        <fullName evidence="14">Cytosolic beta-glucosidase</fullName>
        <ecNumber evidence="3">3.2.1.21</ecNumber>
        <ecNumber evidence="2">3.2.1.46</ecNumber>
    </recommendedName>
    <alternativeName>
        <fullName evidence="15">Cytosolic galactosylceramidase</fullName>
    </alternativeName>
    <alternativeName>
        <fullName evidence="17">Cytosolic glucosylceramidase</fullName>
    </alternativeName>
    <alternativeName>
        <fullName evidence="16">Cytosolic glycosylceramidase</fullName>
    </alternativeName>
</protein>
<evidence type="ECO:0000256" key="20">
    <source>
        <dbReference type="SAM" id="SignalP"/>
    </source>
</evidence>
<evidence type="ECO:0000256" key="6">
    <source>
        <dbReference type="ARBA" id="ARBA00023295"/>
    </source>
</evidence>
<comment type="similarity">
    <text evidence="13">Belongs to the glycosyl hydrolase 1 family. Klotho subfamily.</text>
</comment>
<dbReference type="EC" id="3.2.1.21" evidence="3"/>
<feature type="chain" id="PRO_5008133066" description="Cytosolic beta-glucosidase" evidence="20">
    <location>
        <begin position="25"/>
        <end position="546"/>
    </location>
</feature>
<evidence type="ECO:0000313" key="21">
    <source>
        <dbReference type="EnsemblMetazoa" id="AFAF013907-PA"/>
    </source>
</evidence>
<dbReference type="VEuPathDB" id="VectorBase:AFAF013907"/>
<dbReference type="STRING" id="69004.A0A182QNT7"/>
<dbReference type="GO" id="GO:0008422">
    <property type="term" value="F:beta-glucosidase activity"/>
    <property type="evidence" value="ECO:0007669"/>
    <property type="project" value="UniProtKB-EC"/>
</dbReference>
<dbReference type="Proteomes" id="UP000075886">
    <property type="component" value="Unassembled WGS sequence"/>
</dbReference>
<dbReference type="PANTHER" id="PTHR10353">
    <property type="entry name" value="GLYCOSYL HYDROLASE"/>
    <property type="match status" value="1"/>
</dbReference>
<evidence type="ECO:0000256" key="15">
    <source>
        <dbReference type="ARBA" id="ARBA00079026"/>
    </source>
</evidence>
<evidence type="ECO:0000256" key="5">
    <source>
        <dbReference type="ARBA" id="ARBA00022801"/>
    </source>
</evidence>
<evidence type="ECO:0000256" key="11">
    <source>
        <dbReference type="ARBA" id="ARBA00051666"/>
    </source>
</evidence>
<dbReference type="InterPro" id="IPR018120">
    <property type="entry name" value="Glyco_hydro_1_AS"/>
</dbReference>
<dbReference type="EMBL" id="AXCN02000455">
    <property type="status" value="NOT_ANNOTATED_CDS"/>
    <property type="molecule type" value="Genomic_DNA"/>
</dbReference>
<evidence type="ECO:0000256" key="3">
    <source>
        <dbReference type="ARBA" id="ARBA00012744"/>
    </source>
</evidence>
<dbReference type="GO" id="GO:0004336">
    <property type="term" value="F:galactosylceramidase activity"/>
    <property type="evidence" value="ECO:0007669"/>
    <property type="project" value="UniProtKB-EC"/>
</dbReference>
<feature type="signal peptide" evidence="20">
    <location>
        <begin position="1"/>
        <end position="24"/>
    </location>
</feature>
<comment type="catalytic activity">
    <reaction evidence="12">
        <text>beta-D-glucosyl-(1&lt;-&gt;1)-sphing-4-enine + H2O = sphing-4-enine + D-glucose</text>
        <dbReference type="Rhea" id="RHEA:59288"/>
        <dbReference type="ChEBI" id="CHEBI:4167"/>
        <dbReference type="ChEBI" id="CHEBI:15377"/>
        <dbReference type="ChEBI" id="CHEBI:57756"/>
        <dbReference type="ChEBI" id="CHEBI:83992"/>
    </reaction>
    <physiologicalReaction direction="left-to-right" evidence="12">
        <dbReference type="Rhea" id="RHEA:59289"/>
    </physiologicalReaction>
</comment>
<evidence type="ECO:0000313" key="22">
    <source>
        <dbReference type="Proteomes" id="UP000075886"/>
    </source>
</evidence>
<organism evidence="21 22">
    <name type="scientific">Anopheles farauti</name>
    <dbReference type="NCBI Taxonomy" id="69004"/>
    <lineage>
        <taxon>Eukaryota</taxon>
        <taxon>Metazoa</taxon>
        <taxon>Ecdysozoa</taxon>
        <taxon>Arthropoda</taxon>
        <taxon>Hexapoda</taxon>
        <taxon>Insecta</taxon>
        <taxon>Pterygota</taxon>
        <taxon>Neoptera</taxon>
        <taxon>Endopterygota</taxon>
        <taxon>Diptera</taxon>
        <taxon>Nematocera</taxon>
        <taxon>Culicoidea</taxon>
        <taxon>Culicidae</taxon>
        <taxon>Anophelinae</taxon>
        <taxon>Anopheles</taxon>
    </lineage>
</organism>
<evidence type="ECO:0000256" key="12">
    <source>
        <dbReference type="ARBA" id="ARBA00052085"/>
    </source>
</evidence>
<evidence type="ECO:0000256" key="13">
    <source>
        <dbReference type="ARBA" id="ARBA00060858"/>
    </source>
</evidence>
<keyword evidence="6 19" id="KW-0326">Glycosidase</keyword>
<dbReference type="InterPro" id="IPR033132">
    <property type="entry name" value="GH_1_N_CS"/>
</dbReference>
<dbReference type="InterPro" id="IPR001360">
    <property type="entry name" value="Glyco_hydro_1"/>
</dbReference>
<evidence type="ECO:0000256" key="8">
    <source>
        <dbReference type="ARBA" id="ARBA00048813"/>
    </source>
</evidence>
<comment type="catalytic activity">
    <reaction evidence="1">
        <text>Hydrolysis of terminal, non-reducing beta-D-glucosyl residues with release of beta-D-glucose.</text>
        <dbReference type="EC" id="3.2.1.21"/>
    </reaction>
</comment>
<evidence type="ECO:0000256" key="2">
    <source>
        <dbReference type="ARBA" id="ARBA00012657"/>
    </source>
</evidence>
<evidence type="ECO:0000256" key="16">
    <source>
        <dbReference type="ARBA" id="ARBA00081896"/>
    </source>
</evidence>
<keyword evidence="4 20" id="KW-0732">Signal</keyword>
<dbReference type="PRINTS" id="PR00131">
    <property type="entry name" value="GLHYDRLASE1"/>
</dbReference>
<reference evidence="22" key="1">
    <citation type="submission" date="2014-01" db="EMBL/GenBank/DDBJ databases">
        <title>The Genome Sequence of Anopheles farauti FAR1 (V2).</title>
        <authorList>
            <consortium name="The Broad Institute Genomics Platform"/>
            <person name="Neafsey D.E."/>
            <person name="Besansky N."/>
            <person name="Howell P."/>
            <person name="Walton C."/>
            <person name="Young S.K."/>
            <person name="Zeng Q."/>
            <person name="Gargeya S."/>
            <person name="Fitzgerald M."/>
            <person name="Haas B."/>
            <person name="Abouelleil A."/>
            <person name="Allen A.W."/>
            <person name="Alvarado L."/>
            <person name="Arachchi H.M."/>
            <person name="Berlin A.M."/>
            <person name="Chapman S.B."/>
            <person name="Gainer-Dewar J."/>
            <person name="Goldberg J."/>
            <person name="Griggs A."/>
            <person name="Gujja S."/>
            <person name="Hansen M."/>
            <person name="Howarth C."/>
            <person name="Imamovic A."/>
            <person name="Ireland A."/>
            <person name="Larimer J."/>
            <person name="McCowan C."/>
            <person name="Murphy C."/>
            <person name="Pearson M."/>
            <person name="Poon T.W."/>
            <person name="Priest M."/>
            <person name="Roberts A."/>
            <person name="Saif S."/>
            <person name="Shea T."/>
            <person name="Sisk P."/>
            <person name="Sykes S."/>
            <person name="Wortman J."/>
            <person name="Nusbaum C."/>
            <person name="Birren B."/>
        </authorList>
    </citation>
    <scope>NUCLEOTIDE SEQUENCE [LARGE SCALE GENOMIC DNA]</scope>
    <source>
        <strain evidence="22">FAR1</strain>
    </source>
</reference>
<evidence type="ECO:0000256" key="1">
    <source>
        <dbReference type="ARBA" id="ARBA00000448"/>
    </source>
</evidence>
<comment type="catalytic activity">
    <reaction evidence="7">
        <text>a beta-D-galactosyl-(1&lt;-&gt;1')-N-acylsphing-4-enine + H2O = an N-acylsphing-4-enine + D-galactose</text>
        <dbReference type="Rhea" id="RHEA:14297"/>
        <dbReference type="ChEBI" id="CHEBI:4139"/>
        <dbReference type="ChEBI" id="CHEBI:15377"/>
        <dbReference type="ChEBI" id="CHEBI:18390"/>
        <dbReference type="ChEBI" id="CHEBI:52639"/>
        <dbReference type="EC" id="3.2.1.46"/>
    </reaction>
    <physiologicalReaction direction="left-to-right" evidence="7">
        <dbReference type="Rhea" id="RHEA:14298"/>
    </physiologicalReaction>
</comment>
<name>A0A182QNT7_9DIPT</name>
<proteinExistence type="inferred from homology"/>